<name>A0A0N4U6N9_DRAME</name>
<reference evidence="4" key="1">
    <citation type="submission" date="2017-02" db="UniProtKB">
        <authorList>
            <consortium name="WormBaseParasite"/>
        </authorList>
    </citation>
    <scope>IDENTIFICATION</scope>
</reference>
<dbReference type="WBParaSite" id="DME_0000260301-mRNA-1">
    <property type="protein sequence ID" value="DME_0000260301-mRNA-1"/>
    <property type="gene ID" value="DME_0000260301"/>
</dbReference>
<reference evidence="1 3" key="2">
    <citation type="submission" date="2018-11" db="EMBL/GenBank/DDBJ databases">
        <authorList>
            <consortium name="Pathogen Informatics"/>
        </authorList>
    </citation>
    <scope>NUCLEOTIDE SEQUENCE [LARGE SCALE GENOMIC DNA]</scope>
</reference>
<gene>
    <name evidence="1" type="ORF">DME_LOCUS6963</name>
</gene>
<accession>A0A0N4U6N9</accession>
<proteinExistence type="predicted"/>
<evidence type="ECO:0000313" key="4">
    <source>
        <dbReference type="WBParaSite" id="DME_0000260301-mRNA-1"/>
    </source>
</evidence>
<evidence type="ECO:0000313" key="3">
    <source>
        <dbReference type="Proteomes" id="UP000274756"/>
    </source>
</evidence>
<protein>
    <submittedName>
        <fullName evidence="1 4">Uncharacterized protein</fullName>
    </submittedName>
</protein>
<dbReference type="OrthoDB" id="5869600at2759"/>
<evidence type="ECO:0000313" key="1">
    <source>
        <dbReference type="EMBL" id="VDN56990.1"/>
    </source>
</evidence>
<organism evidence="2 4">
    <name type="scientific">Dracunculus medinensis</name>
    <name type="common">Guinea worm</name>
    <dbReference type="NCBI Taxonomy" id="318479"/>
    <lineage>
        <taxon>Eukaryota</taxon>
        <taxon>Metazoa</taxon>
        <taxon>Ecdysozoa</taxon>
        <taxon>Nematoda</taxon>
        <taxon>Chromadorea</taxon>
        <taxon>Rhabditida</taxon>
        <taxon>Spirurina</taxon>
        <taxon>Dracunculoidea</taxon>
        <taxon>Dracunculidae</taxon>
        <taxon>Dracunculus</taxon>
    </lineage>
</organism>
<sequence length="161" mass="18571">MGCCLATLLDPAPPERVVKYFWHIKGIYVEVQNDVKNKFIRFAPGVIYVQNGFLWYKPRRLTSSRNKSTLQFDICKLENIIVRSNFISDHDPRKYSGPIVDIFVSDASNPTHIGIRSDKAESASQLRFLSLEGNSTLWDPYDADNYQAKRSYLNKLLRKPI</sequence>
<evidence type="ECO:0000313" key="2">
    <source>
        <dbReference type="Proteomes" id="UP000038040"/>
    </source>
</evidence>
<dbReference type="EMBL" id="UYYG01001158">
    <property type="protein sequence ID" value="VDN56990.1"/>
    <property type="molecule type" value="Genomic_DNA"/>
</dbReference>
<dbReference type="Proteomes" id="UP000274756">
    <property type="component" value="Unassembled WGS sequence"/>
</dbReference>
<dbReference type="Proteomes" id="UP000038040">
    <property type="component" value="Unplaced"/>
</dbReference>
<keyword evidence="3" id="KW-1185">Reference proteome</keyword>
<dbReference type="AlphaFoldDB" id="A0A0N4U6N9"/>